<feature type="region of interest" description="Disordered" evidence="1">
    <location>
        <begin position="1"/>
        <end position="57"/>
    </location>
</feature>
<protein>
    <submittedName>
        <fullName evidence="2">Uncharacterized protein</fullName>
    </submittedName>
</protein>
<proteinExistence type="predicted"/>
<dbReference type="EMBL" id="JAHDVG010000480">
    <property type="protein sequence ID" value="KAH1174083.1"/>
    <property type="molecule type" value="Genomic_DNA"/>
</dbReference>
<feature type="compositionally biased region" description="Low complexity" evidence="1">
    <location>
        <begin position="13"/>
        <end position="24"/>
    </location>
</feature>
<gene>
    <name evidence="2" type="ORF">KIL84_002227</name>
</gene>
<accession>A0A9D3X740</accession>
<keyword evidence="3" id="KW-1185">Reference proteome</keyword>
<comment type="caution">
    <text evidence="2">The sequence shown here is derived from an EMBL/GenBank/DDBJ whole genome shotgun (WGS) entry which is preliminary data.</text>
</comment>
<evidence type="ECO:0000256" key="1">
    <source>
        <dbReference type="SAM" id="MobiDB-lite"/>
    </source>
</evidence>
<evidence type="ECO:0000313" key="2">
    <source>
        <dbReference type="EMBL" id="KAH1174083.1"/>
    </source>
</evidence>
<evidence type="ECO:0000313" key="3">
    <source>
        <dbReference type="Proteomes" id="UP000827986"/>
    </source>
</evidence>
<sequence length="114" mass="11929">MHGTCQPLRGHESGSSGSVPWSSPKGMWGHSLHTVGQRGQKDSESSQLTMPSPLPPAQAGLAVRTAALLPVPGGGSRGDTAGRKQAWSECNCALAFLSRGIVPATEFREVPRLL</sequence>
<dbReference type="AlphaFoldDB" id="A0A9D3X740"/>
<dbReference type="Proteomes" id="UP000827986">
    <property type="component" value="Unassembled WGS sequence"/>
</dbReference>
<organism evidence="2 3">
    <name type="scientific">Mauremys mutica</name>
    <name type="common">yellowpond turtle</name>
    <dbReference type="NCBI Taxonomy" id="74926"/>
    <lineage>
        <taxon>Eukaryota</taxon>
        <taxon>Metazoa</taxon>
        <taxon>Chordata</taxon>
        <taxon>Craniata</taxon>
        <taxon>Vertebrata</taxon>
        <taxon>Euteleostomi</taxon>
        <taxon>Archelosauria</taxon>
        <taxon>Testudinata</taxon>
        <taxon>Testudines</taxon>
        <taxon>Cryptodira</taxon>
        <taxon>Durocryptodira</taxon>
        <taxon>Testudinoidea</taxon>
        <taxon>Geoemydidae</taxon>
        <taxon>Geoemydinae</taxon>
        <taxon>Mauremys</taxon>
    </lineage>
</organism>
<name>A0A9D3X740_9SAUR</name>
<reference evidence="2" key="1">
    <citation type="submission" date="2021-09" db="EMBL/GenBank/DDBJ databases">
        <title>The genome of Mauremys mutica provides insights into the evolution of semi-aquatic lifestyle.</title>
        <authorList>
            <person name="Gong S."/>
            <person name="Gao Y."/>
        </authorList>
    </citation>
    <scope>NUCLEOTIDE SEQUENCE</scope>
    <source>
        <strain evidence="2">MM-2020</strain>
        <tissue evidence="2">Muscle</tissue>
    </source>
</reference>